<evidence type="ECO:0008006" key="4">
    <source>
        <dbReference type="Google" id="ProtNLM"/>
    </source>
</evidence>
<keyword evidence="3" id="KW-1185">Reference proteome</keyword>
<sequence length="794" mass="88127">MRKINDVAKLIALPILVLLALQANCFAQATAQLTQSFNQYQQATVQEKVFVHTDKSTYLPGEILWLKVYCVNADTHKLFNLSKVVYVDVLDDDHNTLLQAKIAMKNGLGSGSLYIPVSVSNGNYQLRAYTNWMKNFGADYYFEKQLTIINPLKSPDVLVKEAAAYDVQFFPEGGSLVAGISSKVAFKVTAPNGKGLTAYSGAVIDQHNDTVARFRPLRYGIGSFVFTPVAGNTYKAIIKTGSGSPVISSLPTVSSSGFVMQLKDNGGQLSITVNSNNANAGEVYLLAHTEQTVTAALSAVISGGPASFTMDKNKLGEGVSHITIFNNARQPVCERLYFKRPKQQLLIEGSADQPQYSTRKKVSVNVAATNPAGKLTPANLSMSVYRVDSLQQTDTGDIYSYLWLRSDLRGAIEDAAYYFKNTGSEADEALDNLMLSQGWRRFLWSNVLSNGKPAFNFLPEYNDHLITAKIVNTTTGSAAKDIVAYLSVPGKRVQLYTAKSDSLGRLIFNTKELFGPGEIVAQTNTERDTGYRIDVLNSFSEQYSKYTEPKLILTPGMQKGLEERSLGTQVQNMYAGNKIKRFYDGGVDSAGFYGKPYKTYLLDNYTRFTTMEEVLREYIREVNVTRSQKRFHIKVLNERGFLEGDPLVLLDDVPVFNIDKVLAIDPLKVKKLEVIRDRYFYGASVSEGILSFTTYKGDLGGVEMDPHAVILDYEGMQLQREFYSPLYDTDAAEKSRVPDFRNLLFWAPNINTGDTNKSQLSFYTSDQTGKYIGLVQGIDADGHAGSQYFTFEVK</sequence>
<name>A0A1G7A929_9SPHI</name>
<reference evidence="2 3" key="1">
    <citation type="submission" date="2016-10" db="EMBL/GenBank/DDBJ databases">
        <authorList>
            <person name="de Groot N.N."/>
        </authorList>
    </citation>
    <scope>NUCLEOTIDE SEQUENCE [LARGE SCALE GENOMIC DNA]</scope>
    <source>
        <strain evidence="2 3">47C3B</strain>
    </source>
</reference>
<proteinExistence type="predicted"/>
<dbReference type="STRING" id="1391627.SAMN05216464_10410"/>
<dbReference type="OrthoDB" id="609485at2"/>
<dbReference type="AlphaFoldDB" id="A0A1G7A929"/>
<dbReference type="InterPro" id="IPR037066">
    <property type="entry name" value="Plug_dom_sf"/>
</dbReference>
<organism evidence="2 3">
    <name type="scientific">Mucilaginibacter pineti</name>
    <dbReference type="NCBI Taxonomy" id="1391627"/>
    <lineage>
        <taxon>Bacteria</taxon>
        <taxon>Pseudomonadati</taxon>
        <taxon>Bacteroidota</taxon>
        <taxon>Sphingobacteriia</taxon>
        <taxon>Sphingobacteriales</taxon>
        <taxon>Sphingobacteriaceae</taxon>
        <taxon>Mucilaginibacter</taxon>
    </lineage>
</organism>
<dbReference type="Gene3D" id="2.170.130.10">
    <property type="entry name" value="TonB-dependent receptor, plug domain"/>
    <property type="match status" value="1"/>
</dbReference>
<evidence type="ECO:0000313" key="3">
    <source>
        <dbReference type="Proteomes" id="UP000199072"/>
    </source>
</evidence>
<feature type="chain" id="PRO_5011460718" description="MG2 domain-containing protein" evidence="1">
    <location>
        <begin position="30"/>
        <end position="794"/>
    </location>
</feature>
<dbReference type="EMBL" id="FNAI01000004">
    <property type="protein sequence ID" value="SDE11448.1"/>
    <property type="molecule type" value="Genomic_DNA"/>
</dbReference>
<gene>
    <name evidence="2" type="ORF">SAMN05216464_10410</name>
</gene>
<protein>
    <recommendedName>
        <fullName evidence="4">MG2 domain-containing protein</fullName>
    </recommendedName>
</protein>
<dbReference type="Proteomes" id="UP000199072">
    <property type="component" value="Unassembled WGS sequence"/>
</dbReference>
<dbReference type="Gene3D" id="2.60.40.1930">
    <property type="match status" value="1"/>
</dbReference>
<accession>A0A1G7A929</accession>
<keyword evidence="1" id="KW-0732">Signal</keyword>
<evidence type="ECO:0000313" key="2">
    <source>
        <dbReference type="EMBL" id="SDE11448.1"/>
    </source>
</evidence>
<evidence type="ECO:0000256" key="1">
    <source>
        <dbReference type="SAM" id="SignalP"/>
    </source>
</evidence>
<dbReference type="RefSeq" id="WP_143014098.1">
    <property type="nucleotide sequence ID" value="NZ_FNAI01000004.1"/>
</dbReference>
<feature type="signal peptide" evidence="1">
    <location>
        <begin position="1"/>
        <end position="29"/>
    </location>
</feature>